<accession>A0AAU8B7J9</accession>
<sequence length="112" mass="12864">MRSNFNKLSRPEVDFLIDNCNFTDDEMLLLKMASGGYSDIQISEKLSVTTSMITKRKRAIKEKIINFLGVLEYMTTIYIGGKRVTKEELAKTEIKLESVKRILSDKLLTPKK</sequence>
<evidence type="ECO:0000256" key="1">
    <source>
        <dbReference type="SAM" id="Phobius"/>
    </source>
</evidence>
<keyword evidence="1" id="KW-0812">Transmembrane</keyword>
<proteinExistence type="predicted"/>
<keyword evidence="1" id="KW-1133">Transmembrane helix</keyword>
<dbReference type="EMBL" id="PP511791">
    <property type="protein sequence ID" value="XCD07506.1"/>
    <property type="molecule type" value="Genomic_DNA"/>
</dbReference>
<keyword evidence="1" id="KW-0472">Membrane</keyword>
<feature type="transmembrane region" description="Helical" evidence="1">
    <location>
        <begin position="64"/>
        <end position="81"/>
    </location>
</feature>
<name>A0AAU8B7J9_9CAUD</name>
<evidence type="ECO:0000313" key="2">
    <source>
        <dbReference type="EMBL" id="XCD07506.1"/>
    </source>
</evidence>
<reference evidence="2" key="1">
    <citation type="submission" date="2024-03" db="EMBL/GenBank/DDBJ databases">
        <title>Diverse circular DNA viruses in blood, oral, and fecal samples of captive lemurs.</title>
        <authorList>
            <person name="Paietta E.N."/>
            <person name="Kraberger S."/>
            <person name="Lund M.C."/>
            <person name="Custer J.M."/>
            <person name="Vargas K.M."/>
            <person name="Ehmke E.E."/>
            <person name="Yoder A.D."/>
            <person name="Varsani A."/>
        </authorList>
    </citation>
    <scope>NUCLEOTIDE SEQUENCE</scope>
    <source>
        <strain evidence="2">Duke_28FS_1</strain>
    </source>
</reference>
<evidence type="ECO:0008006" key="3">
    <source>
        <dbReference type="Google" id="ProtNLM"/>
    </source>
</evidence>
<protein>
    <recommendedName>
        <fullName evidence="3">HTH luxR-type domain-containing protein</fullName>
    </recommendedName>
</protein>
<organism evidence="2">
    <name type="scientific">Dulem virus 39</name>
    <dbReference type="NCBI Taxonomy" id="3145757"/>
    <lineage>
        <taxon>Viruses</taxon>
        <taxon>Duplodnaviria</taxon>
        <taxon>Heunggongvirae</taxon>
        <taxon>Uroviricota</taxon>
        <taxon>Caudoviricetes</taxon>
    </lineage>
</organism>